<evidence type="ECO:0000259" key="1">
    <source>
        <dbReference type="Pfam" id="PF14393"/>
    </source>
</evidence>
<sequence>MRNQNMSNNVSAKIIIATHKQYHFPSDSIYLPLHVGKVDKKDLGLNGDDTGDNISAKNASYCELTGLYWAWKNLSEDYIGLVHYRRHFSYSKKNSKNKFENILSEIELKKLIPQYDVLVPKKRKYYIETLYSHYKHTHYKEHLDYTRNILQSNYPDYIASYDKVVNKTSGYMFNMFIMRKELVDEYCRWLFPILLELESLIDSVSLTAFHRRFYGRVSEILFNVWLEHYKLTNPRLKIKELNHIHMDKINWFKKGMSFLRAKFSNKKYEGSF</sequence>
<organism evidence="2">
    <name type="scientific">Klebsiella pneumoniae</name>
    <dbReference type="NCBI Taxonomy" id="573"/>
    <lineage>
        <taxon>Bacteria</taxon>
        <taxon>Pseudomonadati</taxon>
        <taxon>Pseudomonadota</taxon>
        <taxon>Gammaproteobacteria</taxon>
        <taxon>Enterobacterales</taxon>
        <taxon>Enterobacteriaceae</taxon>
        <taxon>Klebsiella/Raoultella group</taxon>
        <taxon>Klebsiella</taxon>
        <taxon>Klebsiella pneumoniae complex</taxon>
    </lineage>
</organism>
<reference evidence="2" key="2">
    <citation type="journal article" date="2009" name="Microbiology">
        <title>Genetic diversity of capsular polysaccharide biosynthesis in Klebsiella pneumoniae clinical isolates.</title>
        <authorList>
            <person name="Shu H.-Y."/>
            <person name="Fung C.-P."/>
            <person name="Liu Y.-M."/>
            <person name="Wu K.-M."/>
            <person name="Chen Y.-T."/>
            <person name="Li L.-H."/>
            <person name="Liu T.-T."/>
            <person name="Kirby R."/>
            <person name="Tsai S.-F."/>
        </authorList>
    </citation>
    <scope>NUCLEOTIDE SEQUENCE</scope>
    <source>
        <strain evidence="2">VGH916</strain>
    </source>
</reference>
<feature type="domain" description="DUF4422" evidence="1">
    <location>
        <begin position="13"/>
        <end position="228"/>
    </location>
</feature>
<dbReference type="AlphaFoldDB" id="C9K1G7"/>
<dbReference type="InterPro" id="IPR025536">
    <property type="entry name" value="DUF4422"/>
</dbReference>
<proteinExistence type="predicted"/>
<name>C9K1G7_KLEPN</name>
<dbReference type="EMBL" id="AB371294">
    <property type="protein sequence ID" value="BAI43805.1"/>
    <property type="molecule type" value="Genomic_DNA"/>
</dbReference>
<protein>
    <recommendedName>
        <fullName evidence="1">DUF4422 domain-containing protein</fullName>
    </recommendedName>
</protein>
<evidence type="ECO:0000313" key="2">
    <source>
        <dbReference type="EMBL" id="BAI43805.1"/>
    </source>
</evidence>
<reference evidence="2" key="1">
    <citation type="submission" date="2007-12" db="EMBL/GenBank/DDBJ databases">
        <authorList>
            <person name="Wu K.M."/>
            <person name="Shu H.Y."/>
            <person name="Tsai S.F."/>
        </authorList>
    </citation>
    <scope>NUCLEOTIDE SEQUENCE</scope>
    <source>
        <strain evidence="2">VGH916</strain>
    </source>
</reference>
<accession>C9K1G7</accession>
<dbReference type="Pfam" id="PF14393">
    <property type="entry name" value="DUF4422"/>
    <property type="match status" value="1"/>
</dbReference>